<feature type="chain" id="PRO_5002061182" description="Secreted protein" evidence="1">
    <location>
        <begin position="22"/>
        <end position="80"/>
    </location>
</feature>
<sequence length="80" mass="9375">MLLMSWLFLLHVLLLMRSCRLFSSLEPEHCFQNLPRVLKFCKLLRRATCQLPTMRSLLNASGAGALISLWKRRKRGSRIF</sequence>
<accession>A0A0A9D8V8</accession>
<dbReference type="AlphaFoldDB" id="A0A0A9D8V8"/>
<reference evidence="2" key="1">
    <citation type="submission" date="2014-09" db="EMBL/GenBank/DDBJ databases">
        <authorList>
            <person name="Magalhaes I.L.F."/>
            <person name="Oliveira U."/>
            <person name="Santos F.R."/>
            <person name="Vidigal T.H.D.A."/>
            <person name="Brescovit A.D."/>
            <person name="Santos A.J."/>
        </authorList>
    </citation>
    <scope>NUCLEOTIDE SEQUENCE</scope>
    <source>
        <tissue evidence="2">Shoot tissue taken approximately 20 cm above the soil surface</tissue>
    </source>
</reference>
<evidence type="ECO:0000313" key="2">
    <source>
        <dbReference type="EMBL" id="JAD85034.1"/>
    </source>
</evidence>
<proteinExistence type="predicted"/>
<protein>
    <recommendedName>
        <fullName evidence="3">Secreted protein</fullName>
    </recommendedName>
</protein>
<evidence type="ECO:0000256" key="1">
    <source>
        <dbReference type="SAM" id="SignalP"/>
    </source>
</evidence>
<name>A0A0A9D8V8_ARUDO</name>
<organism evidence="2">
    <name type="scientific">Arundo donax</name>
    <name type="common">Giant reed</name>
    <name type="synonym">Donax arundinaceus</name>
    <dbReference type="NCBI Taxonomy" id="35708"/>
    <lineage>
        <taxon>Eukaryota</taxon>
        <taxon>Viridiplantae</taxon>
        <taxon>Streptophyta</taxon>
        <taxon>Embryophyta</taxon>
        <taxon>Tracheophyta</taxon>
        <taxon>Spermatophyta</taxon>
        <taxon>Magnoliopsida</taxon>
        <taxon>Liliopsida</taxon>
        <taxon>Poales</taxon>
        <taxon>Poaceae</taxon>
        <taxon>PACMAD clade</taxon>
        <taxon>Arundinoideae</taxon>
        <taxon>Arundineae</taxon>
        <taxon>Arundo</taxon>
    </lineage>
</organism>
<reference evidence="2" key="2">
    <citation type="journal article" date="2015" name="Data Brief">
        <title>Shoot transcriptome of the giant reed, Arundo donax.</title>
        <authorList>
            <person name="Barrero R.A."/>
            <person name="Guerrero F.D."/>
            <person name="Moolhuijzen P."/>
            <person name="Goolsby J.A."/>
            <person name="Tidwell J."/>
            <person name="Bellgard S.E."/>
            <person name="Bellgard M.I."/>
        </authorList>
    </citation>
    <scope>NUCLEOTIDE SEQUENCE</scope>
    <source>
        <tissue evidence="2">Shoot tissue taken approximately 20 cm above the soil surface</tissue>
    </source>
</reference>
<dbReference type="EMBL" id="GBRH01212861">
    <property type="protein sequence ID" value="JAD85034.1"/>
    <property type="molecule type" value="Transcribed_RNA"/>
</dbReference>
<feature type="signal peptide" evidence="1">
    <location>
        <begin position="1"/>
        <end position="21"/>
    </location>
</feature>
<evidence type="ECO:0008006" key="3">
    <source>
        <dbReference type="Google" id="ProtNLM"/>
    </source>
</evidence>
<keyword evidence="1" id="KW-0732">Signal</keyword>